<dbReference type="AlphaFoldDB" id="A0A7V4TYG3"/>
<evidence type="ECO:0000256" key="3">
    <source>
        <dbReference type="PROSITE-ProRule" id="PRU00493"/>
    </source>
</evidence>
<dbReference type="PANTHER" id="PTHR43641">
    <property type="entry name" value="FORMATE ACETYLTRANSFERASE 3-RELATED"/>
    <property type="match status" value="1"/>
</dbReference>
<sequence length="786" mass="88939">MTERIQKLREQSLNAQERIDAERAVLLTEFYRSAEAQRHSVPVTRALAFKYILEHKTICINEGELIVGERGSAPKATPTYPEICPHTRQDLEILHERPKISFKSDQETRRVLTEEVFPFWTGRAIRDRILSEMDSEWLEAYKAGVFTEFMEQRAPGHTVLDDKIYRKGMLDFKEDTKRSMGNLDYFNDSEALAKREELRAMDIAADALIRFAERHAEALDELAEQEGDLTRKNELEKMAAICRRVPAHAPQTFWEALQYYWFVHLGVVTELNTWDSFNPGRLDLHLWPFYQKEMARGSLTKEQAKELLQSFWVKFNNQPAPPKVGVTAKESNTYTDFCLINVGGVTAEGEDASNEMSYLILDVIEEMRLLQPSSMVQISKKNPDRLLKRAMEIIKTGYGQPSLFNTDAIVQEMVRQGKDIVDARLGGASGCVEAGVFGKESYILTGYFNLVKVLEITLNNGADPRSGKRIGLQTGAAEKFTSYGELFDAFTKQLNYFIDIKIKGNRIIEQIYARYMPAPFLSILIDDCIATGKDYNAGGARYNSSYIQGVGMGTITDSLSAIKYHVFEHKNFTMKQLLQALKADFAGYEDIRQKLLDEAPKYGNDDARADEITRQVFETYFSHIDGRPNTKGGHYRVNLLPTTVHVYFGSVLGATPDGRKAGVPISEGISPVQGADTNGPTAVLKSAAKIDHLRTGGTLLNQKFTPQVLASEDGLNKAVQLVRTYFRMDGHHIQFNVVTAETLRKAQGNPEQYRDLIVRVAGYSDYFVDLTPELQEEIIRRTEQEL</sequence>
<accession>A0A7V4TYG3</accession>
<dbReference type="PANTHER" id="PTHR43641:SF2">
    <property type="entry name" value="DEHYDRATASE YBIW-RELATED"/>
    <property type="match status" value="1"/>
</dbReference>
<dbReference type="Pfam" id="PF02901">
    <property type="entry name" value="PFL-like"/>
    <property type="match status" value="1"/>
</dbReference>
<evidence type="ECO:0000259" key="4">
    <source>
        <dbReference type="PROSITE" id="PS51149"/>
    </source>
</evidence>
<dbReference type="EMBL" id="DRQG01000030">
    <property type="protein sequence ID" value="HGY54730.1"/>
    <property type="molecule type" value="Genomic_DNA"/>
</dbReference>
<comment type="caution">
    <text evidence="6">The sequence shown here is derived from an EMBL/GenBank/DDBJ whole genome shotgun (WGS) entry which is preliminary data.</text>
</comment>
<dbReference type="Gene3D" id="3.20.70.20">
    <property type="match status" value="1"/>
</dbReference>
<reference evidence="6" key="1">
    <citation type="journal article" date="2020" name="mSystems">
        <title>Genome- and Community-Level Interaction Insights into Carbon Utilization and Element Cycling Functions of Hydrothermarchaeota in Hydrothermal Sediment.</title>
        <authorList>
            <person name="Zhou Z."/>
            <person name="Liu Y."/>
            <person name="Xu W."/>
            <person name="Pan J."/>
            <person name="Luo Z.H."/>
            <person name="Li M."/>
        </authorList>
    </citation>
    <scope>NUCLEOTIDE SEQUENCE [LARGE SCALE GENOMIC DNA]</scope>
    <source>
        <strain evidence="6">HyVt-577</strain>
    </source>
</reference>
<dbReference type="NCBIfam" id="TIGR01774">
    <property type="entry name" value="PFL2-3"/>
    <property type="match status" value="1"/>
</dbReference>
<dbReference type="CDD" id="cd01677">
    <property type="entry name" value="PFL2_DhaB_BssA"/>
    <property type="match status" value="1"/>
</dbReference>
<feature type="domain" description="PFL" evidence="5">
    <location>
        <begin position="3"/>
        <end position="660"/>
    </location>
</feature>
<dbReference type="NCBIfam" id="NF043068">
    <property type="entry name" value="glycl_HYPD"/>
    <property type="match status" value="1"/>
</dbReference>
<dbReference type="InterPro" id="IPR051215">
    <property type="entry name" value="GRE"/>
</dbReference>
<feature type="modified residue" description="Glycine radical" evidence="3">
    <location>
        <position position="762"/>
    </location>
</feature>
<feature type="domain" description="Glycine radical" evidence="4">
    <location>
        <begin position="667"/>
        <end position="786"/>
    </location>
</feature>
<dbReference type="PROSITE" id="PS51554">
    <property type="entry name" value="PFL"/>
    <property type="match status" value="1"/>
</dbReference>
<dbReference type="GO" id="GO:0005829">
    <property type="term" value="C:cytosol"/>
    <property type="evidence" value="ECO:0007669"/>
    <property type="project" value="TreeGrafter"/>
</dbReference>
<gene>
    <name evidence="6" type="ORF">ENK44_03420</name>
</gene>
<dbReference type="Pfam" id="PF01228">
    <property type="entry name" value="Gly_radical"/>
    <property type="match status" value="1"/>
</dbReference>
<protein>
    <submittedName>
        <fullName evidence="6">Glycyl radical protein</fullName>
    </submittedName>
</protein>
<dbReference type="InterPro" id="IPR050012">
    <property type="entry name" value="Glycl_HYPD"/>
</dbReference>
<dbReference type="Proteomes" id="UP000885779">
    <property type="component" value="Unassembled WGS sequence"/>
</dbReference>
<evidence type="ECO:0000256" key="2">
    <source>
        <dbReference type="ARBA" id="ARBA00023239"/>
    </source>
</evidence>
<dbReference type="InterPro" id="IPR004184">
    <property type="entry name" value="PFL_dom"/>
</dbReference>
<keyword evidence="1 3" id="KW-0556">Organic radical</keyword>
<proteinExistence type="predicted"/>
<evidence type="ECO:0000313" key="6">
    <source>
        <dbReference type="EMBL" id="HGY54730.1"/>
    </source>
</evidence>
<organism evidence="6">
    <name type="scientific">Caldithrix abyssi</name>
    <dbReference type="NCBI Taxonomy" id="187145"/>
    <lineage>
        <taxon>Bacteria</taxon>
        <taxon>Pseudomonadati</taxon>
        <taxon>Calditrichota</taxon>
        <taxon>Calditrichia</taxon>
        <taxon>Calditrichales</taxon>
        <taxon>Calditrichaceae</taxon>
        <taxon>Caldithrix</taxon>
    </lineage>
</organism>
<dbReference type="PROSITE" id="PS51149">
    <property type="entry name" value="GLY_RADICAL_2"/>
    <property type="match status" value="1"/>
</dbReference>
<dbReference type="InterPro" id="IPR001150">
    <property type="entry name" value="Gly_radical"/>
</dbReference>
<name>A0A7V4TYG3_CALAY</name>
<dbReference type="GO" id="GO:0016835">
    <property type="term" value="F:carbon-oxygen lyase activity"/>
    <property type="evidence" value="ECO:0007669"/>
    <property type="project" value="InterPro"/>
</dbReference>
<evidence type="ECO:0000256" key="1">
    <source>
        <dbReference type="ARBA" id="ARBA00022818"/>
    </source>
</evidence>
<dbReference type="InterPro" id="IPR010098">
    <property type="entry name" value="PFL2/GDeHydtase_fam"/>
</dbReference>
<dbReference type="SUPFAM" id="SSF51998">
    <property type="entry name" value="PFL-like glycyl radical enzymes"/>
    <property type="match status" value="1"/>
</dbReference>
<keyword evidence="2" id="KW-0456">Lyase</keyword>
<evidence type="ECO:0000259" key="5">
    <source>
        <dbReference type="PROSITE" id="PS51554"/>
    </source>
</evidence>